<keyword evidence="6" id="KW-1185">Reference proteome</keyword>
<feature type="transmembrane region" description="Helical" evidence="4">
    <location>
        <begin position="341"/>
        <end position="360"/>
    </location>
</feature>
<dbReference type="Pfam" id="PF13641">
    <property type="entry name" value="Glyco_tranf_2_3"/>
    <property type="match status" value="1"/>
</dbReference>
<evidence type="ECO:0000256" key="3">
    <source>
        <dbReference type="ARBA" id="ARBA00022679"/>
    </source>
</evidence>
<protein>
    <submittedName>
        <fullName evidence="5">Glycosyltransferase family 2 protein</fullName>
    </submittedName>
</protein>
<evidence type="ECO:0000313" key="6">
    <source>
        <dbReference type="Proteomes" id="UP000611629"/>
    </source>
</evidence>
<dbReference type="Gene3D" id="3.90.550.10">
    <property type="entry name" value="Spore Coat Polysaccharide Biosynthesis Protein SpsA, Chain A"/>
    <property type="match status" value="1"/>
</dbReference>
<keyword evidence="3" id="KW-0808">Transferase</keyword>
<gene>
    <name evidence="5" type="ORF">HZF24_16450</name>
</gene>
<feature type="transmembrane region" description="Helical" evidence="4">
    <location>
        <begin position="301"/>
        <end position="329"/>
    </location>
</feature>
<keyword evidence="4" id="KW-0812">Transmembrane</keyword>
<evidence type="ECO:0000256" key="4">
    <source>
        <dbReference type="SAM" id="Phobius"/>
    </source>
</evidence>
<dbReference type="PANTHER" id="PTHR43630">
    <property type="entry name" value="POLY-BETA-1,6-N-ACETYL-D-GLUCOSAMINE SYNTHASE"/>
    <property type="match status" value="1"/>
</dbReference>
<comment type="caution">
    <text evidence="5">The sequence shown here is derived from an EMBL/GenBank/DDBJ whole genome shotgun (WGS) entry which is preliminary data.</text>
</comment>
<evidence type="ECO:0000313" key="5">
    <source>
        <dbReference type="EMBL" id="NYB75741.1"/>
    </source>
</evidence>
<keyword evidence="4" id="KW-0472">Membrane</keyword>
<keyword evidence="2" id="KW-0328">Glycosyltransferase</keyword>
<dbReference type="SUPFAM" id="SSF53448">
    <property type="entry name" value="Nucleotide-diphospho-sugar transferases"/>
    <property type="match status" value="1"/>
</dbReference>
<keyword evidence="4" id="KW-1133">Transmembrane helix</keyword>
<feature type="transmembrane region" description="Helical" evidence="4">
    <location>
        <begin position="6"/>
        <end position="30"/>
    </location>
</feature>
<dbReference type="CDD" id="cd06438">
    <property type="entry name" value="EpsO_like"/>
    <property type="match status" value="1"/>
</dbReference>
<evidence type="ECO:0000256" key="2">
    <source>
        <dbReference type="ARBA" id="ARBA00022676"/>
    </source>
</evidence>
<comment type="similarity">
    <text evidence="1">Belongs to the glycosyltransferase 2 family.</text>
</comment>
<proteinExistence type="inferred from homology"/>
<dbReference type="GO" id="GO:0016757">
    <property type="term" value="F:glycosyltransferase activity"/>
    <property type="evidence" value="ECO:0007669"/>
    <property type="project" value="UniProtKB-KW"/>
</dbReference>
<name>A0A974GY16_SEDHY</name>
<dbReference type="Proteomes" id="UP000611629">
    <property type="component" value="Unassembled WGS sequence"/>
</dbReference>
<sequence length="420" mass="48555">MNLLSFISIFNLIIFILFTGFYFYQFYYIIVGLFRKSKVLTAKVNHRYAVVIAARNESAVISQLISSIKKQKYPSELIDIYVVADNCTDNTAQVAKESGAYVFERFNRQYVGKGYALDYAFKALINSNEKYEGYFIFDADNLLDENYISEMNKVFDNGYKIVTSYRNSKNYDTNWLSAGYSLWFLREAKYLNNSRMILNTGCAISGTGFMVSDEIIRKNNGWKHHLLTEDIEFSVDNAIHGEKIGYCGSAVLYDEQPYLFEQSWHQRLRWAKGFYQVFAKYGKDLFKCAFIKRSFYCYDMLVTISPALFLSLLSVGINTAFLTIGIINIGTSPEIIRETSSSILMSFVNSYSVLFAIGLVTTISEWKQINSTSWNKIKYMFTFPIFIFTYIPISIVALFRKIEWKPITHSIAKSIEEVRQ</sequence>
<reference evidence="5" key="1">
    <citation type="submission" date="2020-07" db="EMBL/GenBank/DDBJ databases">
        <title>Genomic analysis of a strain of Sedimentibacter Hydroxybenzoicus DSM7310.</title>
        <authorList>
            <person name="Ma S."/>
        </authorList>
    </citation>
    <scope>NUCLEOTIDE SEQUENCE</scope>
    <source>
        <strain evidence="5">DSM 7310</strain>
    </source>
</reference>
<dbReference type="PANTHER" id="PTHR43630:SF1">
    <property type="entry name" value="POLY-BETA-1,6-N-ACETYL-D-GLUCOSAMINE SYNTHASE"/>
    <property type="match status" value="1"/>
</dbReference>
<accession>A0A974GY16</accession>
<organism evidence="5 6">
    <name type="scientific">Sedimentibacter hydroxybenzoicus DSM 7310</name>
    <dbReference type="NCBI Taxonomy" id="1123245"/>
    <lineage>
        <taxon>Bacteria</taxon>
        <taxon>Bacillati</taxon>
        <taxon>Bacillota</taxon>
        <taxon>Tissierellia</taxon>
        <taxon>Sedimentibacter</taxon>
    </lineage>
</organism>
<evidence type="ECO:0000256" key="1">
    <source>
        <dbReference type="ARBA" id="ARBA00006739"/>
    </source>
</evidence>
<dbReference type="EMBL" id="JACBNQ010000027">
    <property type="protein sequence ID" value="NYB75741.1"/>
    <property type="molecule type" value="Genomic_DNA"/>
</dbReference>
<dbReference type="InterPro" id="IPR029044">
    <property type="entry name" value="Nucleotide-diphossugar_trans"/>
</dbReference>
<dbReference type="AlphaFoldDB" id="A0A974GY16"/>
<feature type="transmembrane region" description="Helical" evidence="4">
    <location>
        <begin position="381"/>
        <end position="399"/>
    </location>
</feature>